<dbReference type="InterPro" id="IPR036259">
    <property type="entry name" value="MFS_trans_sf"/>
</dbReference>
<protein>
    <submittedName>
        <fullName evidence="10">Putative MFS family arabinose efflux permease</fullName>
    </submittedName>
</protein>
<evidence type="ECO:0000256" key="5">
    <source>
        <dbReference type="ARBA" id="ARBA00022847"/>
    </source>
</evidence>
<dbReference type="InterPro" id="IPR020846">
    <property type="entry name" value="MFS_dom"/>
</dbReference>
<dbReference type="GO" id="GO:0015293">
    <property type="term" value="F:symporter activity"/>
    <property type="evidence" value="ECO:0007669"/>
    <property type="project" value="UniProtKB-KW"/>
</dbReference>
<organism evidence="10 11">
    <name type="scientific">Paraburkholderia bryophila</name>
    <dbReference type="NCBI Taxonomy" id="420952"/>
    <lineage>
        <taxon>Bacteria</taxon>
        <taxon>Pseudomonadati</taxon>
        <taxon>Pseudomonadota</taxon>
        <taxon>Betaproteobacteria</taxon>
        <taxon>Burkholderiales</taxon>
        <taxon>Burkholderiaceae</taxon>
        <taxon>Paraburkholderia</taxon>
    </lineage>
</organism>
<dbReference type="InterPro" id="IPR005828">
    <property type="entry name" value="MFS_sugar_transport-like"/>
</dbReference>
<feature type="transmembrane region" description="Helical" evidence="8">
    <location>
        <begin position="431"/>
        <end position="449"/>
    </location>
</feature>
<evidence type="ECO:0000256" key="8">
    <source>
        <dbReference type="SAM" id="Phobius"/>
    </source>
</evidence>
<evidence type="ECO:0000259" key="9">
    <source>
        <dbReference type="PROSITE" id="PS50850"/>
    </source>
</evidence>
<evidence type="ECO:0000256" key="4">
    <source>
        <dbReference type="ARBA" id="ARBA00022692"/>
    </source>
</evidence>
<feature type="transmembrane region" description="Helical" evidence="8">
    <location>
        <begin position="307"/>
        <end position="327"/>
    </location>
</feature>
<sequence length="457" mass="47855">MDYSAPPQSAGTDALAMPDMAAAQPAKRKSHAKAIAAITLGNGLEFFDFTIYSFFATIIGKLYFPVEGQLAQLMLAVGTFGVGFIMRPVGGIVLGAYADRAGRKAAMSLTLWLMTLGSAMIAFAPTYAAIGIAAPLLVILARLVQGFALGGEIGASTSLLLEYGGDRTRGFYGSWQFVSQGLNTVCGSLLGVALAAALSTAALESWGWRVPFVIGMAMGPVGIYIRRHLDETLPGVEEGAGAQAGDRSASTVPASQPVRKLFREHSRVITTGVVTTIGGTAANYIVLFYLSTYAIRILHLPMSSALWAAWTAAVVTVICSPLAGALSDRVGRKWVLGVSRVLLILAVYPAFMVINAVPSVTVLLAVVAGLAVLVAFTAVPNIVMLPEMFPREIRATGMSVVYCLGVSIFGGFAQFFATWLIQVSGSNLAPAWYLIGCGVVSLAALPFVGETAGRDIG</sequence>
<dbReference type="AlphaFoldDB" id="A0A329BGU0"/>
<comment type="caution">
    <text evidence="10">The sequence shown here is derived from an EMBL/GenBank/DDBJ whole genome shotgun (WGS) entry which is preliminary data.</text>
</comment>
<name>A0A329BGU0_9BURK</name>
<dbReference type="EMBL" id="QLTK01000038">
    <property type="protein sequence ID" value="RAS20381.1"/>
    <property type="molecule type" value="Genomic_DNA"/>
</dbReference>
<keyword evidence="2" id="KW-0813">Transport</keyword>
<dbReference type="PANTHER" id="PTHR43528">
    <property type="entry name" value="ALPHA-KETOGLUTARATE PERMEASE"/>
    <property type="match status" value="1"/>
</dbReference>
<feature type="transmembrane region" description="Helical" evidence="8">
    <location>
        <begin position="334"/>
        <end position="354"/>
    </location>
</feature>
<dbReference type="PANTHER" id="PTHR43528:SF3">
    <property type="entry name" value="CITRATE-PROTON SYMPORTER"/>
    <property type="match status" value="1"/>
</dbReference>
<feature type="transmembrane region" description="Helical" evidence="8">
    <location>
        <begin position="208"/>
        <end position="225"/>
    </location>
</feature>
<dbReference type="Pfam" id="PF00083">
    <property type="entry name" value="Sugar_tr"/>
    <property type="match status" value="1"/>
</dbReference>
<evidence type="ECO:0000313" key="11">
    <source>
        <dbReference type="Proteomes" id="UP000248918"/>
    </source>
</evidence>
<dbReference type="GO" id="GO:0005886">
    <property type="term" value="C:plasma membrane"/>
    <property type="evidence" value="ECO:0007669"/>
    <property type="project" value="UniProtKB-SubCell"/>
</dbReference>
<dbReference type="InterPro" id="IPR051084">
    <property type="entry name" value="H+-coupled_symporters"/>
</dbReference>
<proteinExistence type="predicted"/>
<keyword evidence="7 8" id="KW-0472">Membrane</keyword>
<keyword evidence="4 8" id="KW-0812">Transmembrane</keyword>
<dbReference type="PROSITE" id="PS00216">
    <property type="entry name" value="SUGAR_TRANSPORT_1"/>
    <property type="match status" value="2"/>
</dbReference>
<keyword evidence="6 8" id="KW-1133">Transmembrane helix</keyword>
<reference evidence="10 11" key="1">
    <citation type="submission" date="2018-06" db="EMBL/GenBank/DDBJ databases">
        <title>Genomic Encyclopedia of Type Strains, Phase III (KMG-III): the genomes of soil and plant-associated and newly described type strains.</title>
        <authorList>
            <person name="Whitman W."/>
        </authorList>
    </citation>
    <scope>NUCLEOTIDE SEQUENCE [LARGE SCALE GENOMIC DNA]</scope>
    <source>
        <strain evidence="10 11">LMG 23644</strain>
    </source>
</reference>
<evidence type="ECO:0000256" key="6">
    <source>
        <dbReference type="ARBA" id="ARBA00022989"/>
    </source>
</evidence>
<accession>A0A329BGU0</accession>
<gene>
    <name evidence="10" type="ORF">BX591_13850</name>
</gene>
<evidence type="ECO:0000256" key="7">
    <source>
        <dbReference type="ARBA" id="ARBA00023136"/>
    </source>
</evidence>
<feature type="transmembrane region" description="Helical" evidence="8">
    <location>
        <begin position="360"/>
        <end position="379"/>
    </location>
</feature>
<dbReference type="PROSITE" id="PS50850">
    <property type="entry name" value="MFS"/>
    <property type="match status" value="1"/>
</dbReference>
<feature type="domain" description="Major facilitator superfamily (MFS) profile" evidence="9">
    <location>
        <begin position="34"/>
        <end position="457"/>
    </location>
</feature>
<keyword evidence="3" id="KW-1003">Cell membrane</keyword>
<feature type="transmembrane region" description="Helical" evidence="8">
    <location>
        <begin position="71"/>
        <end position="97"/>
    </location>
</feature>
<keyword evidence="5" id="KW-0769">Symport</keyword>
<dbReference type="Gene3D" id="1.20.1250.20">
    <property type="entry name" value="MFS general substrate transporter like domains"/>
    <property type="match status" value="2"/>
</dbReference>
<dbReference type="InterPro" id="IPR005829">
    <property type="entry name" value="Sugar_transporter_CS"/>
</dbReference>
<feature type="transmembrane region" description="Helical" evidence="8">
    <location>
        <begin position="109"/>
        <end position="130"/>
    </location>
</feature>
<comment type="subcellular location">
    <subcellularLocation>
        <location evidence="1">Cell membrane</location>
        <topology evidence="1">Multi-pass membrane protein</topology>
    </subcellularLocation>
</comment>
<evidence type="ECO:0000256" key="2">
    <source>
        <dbReference type="ARBA" id="ARBA00022448"/>
    </source>
</evidence>
<dbReference type="Proteomes" id="UP000248918">
    <property type="component" value="Unassembled WGS sequence"/>
</dbReference>
<dbReference type="SUPFAM" id="SSF103473">
    <property type="entry name" value="MFS general substrate transporter"/>
    <property type="match status" value="1"/>
</dbReference>
<evidence type="ECO:0000256" key="3">
    <source>
        <dbReference type="ARBA" id="ARBA00022475"/>
    </source>
</evidence>
<feature type="transmembrane region" description="Helical" evidence="8">
    <location>
        <begin position="136"/>
        <end position="161"/>
    </location>
</feature>
<evidence type="ECO:0000256" key="1">
    <source>
        <dbReference type="ARBA" id="ARBA00004651"/>
    </source>
</evidence>
<dbReference type="PROSITE" id="PS00217">
    <property type="entry name" value="SUGAR_TRANSPORT_2"/>
    <property type="match status" value="1"/>
</dbReference>
<feature type="transmembrane region" description="Helical" evidence="8">
    <location>
        <begin position="182"/>
        <end position="202"/>
    </location>
</feature>
<evidence type="ECO:0000313" key="10">
    <source>
        <dbReference type="EMBL" id="RAS20381.1"/>
    </source>
</evidence>
<feature type="transmembrane region" description="Helical" evidence="8">
    <location>
        <begin position="400"/>
        <end position="419"/>
    </location>
</feature>
<feature type="transmembrane region" description="Helical" evidence="8">
    <location>
        <begin position="268"/>
        <end position="295"/>
    </location>
</feature>
<dbReference type="FunFam" id="1.20.1250.20:FF:000001">
    <property type="entry name" value="Dicarboxylate MFS transporter"/>
    <property type="match status" value="1"/>
</dbReference>
<dbReference type="RefSeq" id="WP_176343146.1">
    <property type="nucleotide sequence ID" value="NZ_CADFFP010000037.1"/>
</dbReference>
<feature type="transmembrane region" description="Helical" evidence="8">
    <location>
        <begin position="34"/>
        <end position="59"/>
    </location>
</feature>